<reference evidence="5" key="2">
    <citation type="submission" date="2012-12" db="EMBL/GenBank/DDBJ databases">
        <authorList>
            <person name="Gao Y.W."/>
            <person name="Fan S.T."/>
            <person name="Sun H.T."/>
            <person name="Wang Z."/>
            <person name="Gao X.L."/>
            <person name="Li Y.G."/>
            <person name="Wang T.C."/>
            <person name="Zhang K."/>
            <person name="Xu W.W."/>
            <person name="Yu Z.J."/>
            <person name="Xia X.Z."/>
        </authorList>
    </citation>
    <scope>NUCLEOTIDE SEQUENCE</scope>
    <source>
        <strain evidence="5">FR3</strain>
    </source>
</reference>
<feature type="compositionally biased region" description="Basic residues" evidence="3">
    <location>
        <begin position="420"/>
        <end position="429"/>
    </location>
</feature>
<evidence type="ECO:0000256" key="1">
    <source>
        <dbReference type="ARBA" id="ARBA00022614"/>
    </source>
</evidence>
<dbReference type="WormBase" id="Bm3614">
    <property type="protein sequence ID" value="BM48900"/>
    <property type="gene ID" value="WBGene00223875"/>
</dbReference>
<keyword evidence="1" id="KW-0433">Leucine-rich repeat</keyword>
<dbReference type="InterPro" id="IPR032675">
    <property type="entry name" value="LRR_dom_sf"/>
</dbReference>
<dbReference type="GO" id="GO:0045197">
    <property type="term" value="P:establishment or maintenance of epithelial cell apical/basal polarity"/>
    <property type="evidence" value="ECO:0007669"/>
    <property type="project" value="TreeGrafter"/>
</dbReference>
<dbReference type="GO" id="GO:0045211">
    <property type="term" value="C:postsynaptic membrane"/>
    <property type="evidence" value="ECO:0007669"/>
    <property type="project" value="TreeGrafter"/>
</dbReference>
<dbReference type="GO" id="GO:0005912">
    <property type="term" value="C:adherens junction"/>
    <property type="evidence" value="ECO:0007669"/>
    <property type="project" value="TreeGrafter"/>
</dbReference>
<proteinExistence type="predicted"/>
<dbReference type="Pfam" id="PF00560">
    <property type="entry name" value="LRR_1"/>
    <property type="match status" value="2"/>
</dbReference>
<dbReference type="SMART" id="SM00369">
    <property type="entry name" value="LRR_TYP"/>
    <property type="match status" value="8"/>
</dbReference>
<dbReference type="GO" id="GO:0098609">
    <property type="term" value="P:cell-cell adhesion"/>
    <property type="evidence" value="ECO:0007669"/>
    <property type="project" value="TreeGrafter"/>
</dbReference>
<evidence type="ECO:0000313" key="6">
    <source>
        <dbReference type="WormBase" id="Bm3614"/>
    </source>
</evidence>
<evidence type="ECO:0000256" key="3">
    <source>
        <dbReference type="SAM" id="MobiDB-lite"/>
    </source>
</evidence>
<accession>A0A0J9XRZ0</accession>
<dbReference type="InterPro" id="IPR001611">
    <property type="entry name" value="Leu-rich_rpt"/>
</dbReference>
<evidence type="ECO:0000259" key="4">
    <source>
        <dbReference type="PROSITE" id="PS50106"/>
    </source>
</evidence>
<evidence type="ECO:0000313" key="5">
    <source>
        <dbReference type="EMBL" id="CDP94448.1"/>
    </source>
</evidence>
<dbReference type="GO" id="GO:0098968">
    <property type="term" value="P:neurotransmitter receptor transport postsynaptic membrane to endosome"/>
    <property type="evidence" value="ECO:0007669"/>
    <property type="project" value="TreeGrafter"/>
</dbReference>
<dbReference type="SUPFAM" id="SSF50156">
    <property type="entry name" value="PDZ domain-like"/>
    <property type="match status" value="1"/>
</dbReference>
<dbReference type="SMART" id="SM00228">
    <property type="entry name" value="PDZ"/>
    <property type="match status" value="1"/>
</dbReference>
<feature type="region of interest" description="Disordered" evidence="3">
    <location>
        <begin position="400"/>
        <end position="429"/>
    </location>
</feature>
<organism evidence="5">
    <name type="scientific">Brugia malayi</name>
    <name type="common">Filarial nematode worm</name>
    <dbReference type="NCBI Taxonomy" id="6279"/>
    <lineage>
        <taxon>Eukaryota</taxon>
        <taxon>Metazoa</taxon>
        <taxon>Ecdysozoa</taxon>
        <taxon>Nematoda</taxon>
        <taxon>Chromadorea</taxon>
        <taxon>Rhabditida</taxon>
        <taxon>Spirurina</taxon>
        <taxon>Spiruromorpha</taxon>
        <taxon>Filarioidea</taxon>
        <taxon>Onchocercidae</taxon>
        <taxon>Brugia</taxon>
    </lineage>
</organism>
<dbReference type="GO" id="GO:0014069">
    <property type="term" value="C:postsynaptic density"/>
    <property type="evidence" value="ECO:0007669"/>
    <property type="project" value="TreeGrafter"/>
</dbReference>
<gene>
    <name evidence="5" type="primary">Bma-let-413</name>
    <name evidence="6" type="ORF">Bm3614</name>
    <name evidence="5" type="ORF">BM_Bm3614</name>
</gene>
<dbReference type="PANTHER" id="PTHR23119:SF44">
    <property type="entry name" value="PROTEIN LAP4"/>
    <property type="match status" value="1"/>
</dbReference>
<dbReference type="PROSITE" id="PS50106">
    <property type="entry name" value="PDZ"/>
    <property type="match status" value="1"/>
</dbReference>
<dbReference type="GO" id="GO:0098887">
    <property type="term" value="P:neurotransmitter receptor transport, endosome to postsynaptic membrane"/>
    <property type="evidence" value="ECO:0007669"/>
    <property type="project" value="TreeGrafter"/>
</dbReference>
<dbReference type="SMART" id="SM00364">
    <property type="entry name" value="LRR_BAC"/>
    <property type="match status" value="6"/>
</dbReference>
<keyword evidence="2" id="KW-0677">Repeat</keyword>
<dbReference type="InterPro" id="IPR003591">
    <property type="entry name" value="Leu-rich_rpt_typical-subtyp"/>
</dbReference>
<dbReference type="EMBL" id="LN856924">
    <property type="protein sequence ID" value="CDP94448.1"/>
    <property type="molecule type" value="Genomic_DNA"/>
</dbReference>
<dbReference type="Pfam" id="PF13855">
    <property type="entry name" value="LRR_8"/>
    <property type="match status" value="1"/>
</dbReference>
<feature type="domain" description="PDZ" evidence="4">
    <location>
        <begin position="463"/>
        <end position="537"/>
    </location>
</feature>
<dbReference type="SUPFAM" id="SSF52058">
    <property type="entry name" value="L domain-like"/>
    <property type="match status" value="1"/>
</dbReference>
<dbReference type="InterPro" id="IPR036034">
    <property type="entry name" value="PDZ_sf"/>
</dbReference>
<dbReference type="PANTHER" id="PTHR23119">
    <property type="entry name" value="DISCS LARGE"/>
    <property type="match status" value="1"/>
</dbReference>
<dbReference type="Pfam" id="PF00595">
    <property type="entry name" value="PDZ"/>
    <property type="match status" value="1"/>
</dbReference>
<dbReference type="Gene3D" id="2.30.42.10">
    <property type="match status" value="1"/>
</dbReference>
<sequence length="561" mass="63088">MPFSCLPFFACNRQVDMLDRRQCNLQSIPHDIDRNARTLEEMYLDCNHIKDLDKVWFLFFSGGLLNLYVSDLPEEIKNCIQLKILDLSSNPITRLPQTITQLTSMTSLGLNDISLTQMPHDIGHLRNLRSLEVRENLLRTVPPSISELNQLRRLDLGHNELDDLPNEIGMLENLEELYVDQNDLEALPESIVQCRSLEQLDVSENKLMVLPDEIGDLEKLDDLTVAQNCLQVLPSSIGRLKKLSILKADRNAITQLTPAIGSCHALTEIYLTENLLTVNNATNFQEIPSSLGNLKILSLRDNLIEQLPLEIGRLENLRVLDVCNNRLNYLPFTVNVLFKLRALWLSENQSQAMLKLQTEQDPRTGIKVLTCYLLPQIEQAPPSRSFIGGPKVHFGSDLEETHEDEENELGQFSRHDTPHPKPHSHAPKFKKQSIDGHIIHHDGDIERIVDQRQKLSPGVEILNIKIRRDTNGGLGLSIAGGLESTPYKDDDTGLFVSKLTDGGPAMIAGLRVGDKLLRVNKTDVAVTSMQDARDVVELTILRDSRDTLSSCIAASGYTVEF</sequence>
<reference evidence="5" key="1">
    <citation type="journal article" date="2007" name="Science">
        <title>Draft genome of the filarial nematode parasite Brugia malayi.</title>
        <authorList>
            <person name="Ghedin E."/>
            <person name="Wang S."/>
            <person name="Spiro D."/>
            <person name="Caler E."/>
            <person name="Zhao Q."/>
            <person name="Crabtree J."/>
            <person name="Allen J.E."/>
            <person name="Delcher A.L."/>
            <person name="Guiliano D.B."/>
            <person name="Miranda-Saavedra D."/>
            <person name="Angiuoli S.V."/>
            <person name="Creasy T."/>
            <person name="Amedeo P."/>
            <person name="Haas B."/>
            <person name="El-Sayed N.M."/>
            <person name="Wortman J.R."/>
            <person name="Feldblyum T."/>
            <person name="Tallon L."/>
            <person name="Schatz M."/>
            <person name="Shumway M."/>
            <person name="Koo H."/>
            <person name="Salzberg S.L."/>
            <person name="Schobel S."/>
            <person name="Pertea M."/>
            <person name="Pop M."/>
            <person name="White O."/>
            <person name="Barton G.J."/>
            <person name="Carlow C.K."/>
            <person name="Crawford M.J."/>
            <person name="Daub J."/>
            <person name="Dimmic M.W."/>
            <person name="Estes C.F."/>
            <person name="Foster J.M."/>
            <person name="Ganatra M."/>
            <person name="Gregory W.F."/>
            <person name="Johnson N.M."/>
            <person name="Jin J."/>
            <person name="Komuniecki R."/>
            <person name="Korf I."/>
            <person name="Kumar S."/>
            <person name="Laney S."/>
            <person name="Li B.W."/>
            <person name="Li W."/>
            <person name="Lindblom T.H."/>
            <person name="Lustigman S."/>
            <person name="Ma D."/>
            <person name="Maina C.V."/>
            <person name="Martin D.M."/>
            <person name="McCarter J.P."/>
            <person name="McReynolds L."/>
            <person name="Mitreva M."/>
            <person name="Nutman T.B."/>
            <person name="Parkinson J."/>
            <person name="Peregrin-Alvarez J.M."/>
            <person name="Poole C."/>
            <person name="Ren Q."/>
            <person name="Saunders L."/>
            <person name="Sluder A.E."/>
            <person name="Smith K."/>
            <person name="Stanke M."/>
            <person name="Unnasch T.R."/>
            <person name="Ware J."/>
            <person name="Wei A.D."/>
            <person name="Weil G."/>
            <person name="Williams D.J."/>
            <person name="Zhang Y."/>
            <person name="Williams S.A."/>
            <person name="Fraser-Liggett C."/>
            <person name="Slatko B."/>
            <person name="Blaxter M.L."/>
            <person name="Scott A.L."/>
        </authorList>
    </citation>
    <scope>NUCLEOTIDE SEQUENCE</scope>
    <source>
        <strain evidence="5">FR3</strain>
    </source>
</reference>
<dbReference type="GO" id="GO:0016323">
    <property type="term" value="C:basolateral plasma membrane"/>
    <property type="evidence" value="ECO:0007669"/>
    <property type="project" value="TreeGrafter"/>
</dbReference>
<dbReference type="GO" id="GO:0019901">
    <property type="term" value="F:protein kinase binding"/>
    <property type="evidence" value="ECO:0007669"/>
    <property type="project" value="TreeGrafter"/>
</dbReference>
<dbReference type="PROSITE" id="PS51450">
    <property type="entry name" value="LRR"/>
    <property type="match status" value="2"/>
</dbReference>
<dbReference type="GO" id="GO:0043113">
    <property type="term" value="P:receptor clustering"/>
    <property type="evidence" value="ECO:0007669"/>
    <property type="project" value="TreeGrafter"/>
</dbReference>
<dbReference type="OMA" id="HEIDQPR"/>
<dbReference type="InterPro" id="IPR050614">
    <property type="entry name" value="Synaptic_Scaffolding_LAP-MAGUK"/>
</dbReference>
<dbReference type="AlphaFoldDB" id="A0A0J9XRZ0"/>
<dbReference type="Gene3D" id="3.80.10.10">
    <property type="entry name" value="Ribonuclease Inhibitor"/>
    <property type="match status" value="2"/>
</dbReference>
<name>A0A0J9XRZ0_BRUMA</name>
<dbReference type="InterPro" id="IPR001478">
    <property type="entry name" value="PDZ"/>
</dbReference>
<protein>
    <submittedName>
        <fullName evidence="5">BMA-LET-413</fullName>
    </submittedName>
</protein>
<evidence type="ECO:0000256" key="2">
    <source>
        <dbReference type="ARBA" id="ARBA00022737"/>
    </source>
</evidence>